<organism evidence="3 4">
    <name type="scientific">Pseudomonas amygdali pv. hibisci</name>
    <dbReference type="NCBI Taxonomy" id="251723"/>
    <lineage>
        <taxon>Bacteria</taxon>
        <taxon>Pseudomonadati</taxon>
        <taxon>Pseudomonadota</taxon>
        <taxon>Gammaproteobacteria</taxon>
        <taxon>Pseudomonadales</taxon>
        <taxon>Pseudomonadaceae</taxon>
        <taxon>Pseudomonas</taxon>
        <taxon>Pseudomonas amygdali</taxon>
    </lineage>
</organism>
<dbReference type="Pfam" id="PF18290">
    <property type="entry name" value="Nudix_hydro"/>
    <property type="match status" value="1"/>
</dbReference>
<dbReference type="AlphaFoldDB" id="A0AB34UBU9"/>
<dbReference type="InterPro" id="IPR040618">
    <property type="entry name" value="Pre-Nudix"/>
</dbReference>
<evidence type="ECO:0000256" key="1">
    <source>
        <dbReference type="ARBA" id="ARBA00022801"/>
    </source>
</evidence>
<evidence type="ECO:0000259" key="2">
    <source>
        <dbReference type="Pfam" id="PF18290"/>
    </source>
</evidence>
<dbReference type="Gene3D" id="3.40.630.30">
    <property type="match status" value="1"/>
</dbReference>
<reference evidence="3 4" key="1">
    <citation type="submission" date="2015-09" db="EMBL/GenBank/DDBJ databases">
        <title>Genome announcement of multiple Pseudomonas syringae strains.</title>
        <authorList>
            <person name="Thakur S."/>
            <person name="Wang P.W."/>
            <person name="Gong Y."/>
            <person name="Weir B.S."/>
            <person name="Guttman D.S."/>
        </authorList>
    </citation>
    <scope>NUCLEOTIDE SEQUENCE [LARGE SCALE GENOMIC DNA]</scope>
    <source>
        <strain evidence="3 4">ICMP9623</strain>
    </source>
</reference>
<name>A0AB34UBU9_PSEA0</name>
<comment type="caution">
    <text evidence="3">The sequence shown here is derived from an EMBL/GenBank/DDBJ whole genome shotgun (WGS) entry which is preliminary data.</text>
</comment>
<sequence>MEFTRDKFNGIIVEPASLPNDPQALRDAVDALVTLIENERLALAWVTLPISNAQSIPIFTAAGFSFHSCLTDQLTLVRCPFEQAFVPFIPTHTVGAGAIVINDRGTPCREGARHPRVQAAGRACRQRRTNSGFDRA</sequence>
<accession>A0AB34UBU9</accession>
<keyword evidence="1 3" id="KW-0378">Hydrolase</keyword>
<protein>
    <submittedName>
        <fullName evidence="3">Hydrolase, NUDIX family</fullName>
    </submittedName>
</protein>
<dbReference type="GO" id="GO:0035529">
    <property type="term" value="F:NADH pyrophosphatase activity"/>
    <property type="evidence" value="ECO:0007669"/>
    <property type="project" value="TreeGrafter"/>
</dbReference>
<dbReference type="GO" id="GO:0051287">
    <property type="term" value="F:NAD binding"/>
    <property type="evidence" value="ECO:0007669"/>
    <property type="project" value="TreeGrafter"/>
</dbReference>
<feature type="domain" description="Pre-nudix hydrolase" evidence="2">
    <location>
        <begin position="2"/>
        <end position="78"/>
    </location>
</feature>
<dbReference type="EMBL" id="LJQN01000038">
    <property type="protein sequence ID" value="KPX57509.1"/>
    <property type="molecule type" value="Genomic_DNA"/>
</dbReference>
<proteinExistence type="predicted"/>
<evidence type="ECO:0000313" key="4">
    <source>
        <dbReference type="Proteomes" id="UP000050545"/>
    </source>
</evidence>
<evidence type="ECO:0000313" key="3">
    <source>
        <dbReference type="EMBL" id="KPX57509.1"/>
    </source>
</evidence>
<dbReference type="Proteomes" id="UP000050545">
    <property type="component" value="Unassembled WGS sequence"/>
</dbReference>
<dbReference type="GO" id="GO:0047631">
    <property type="term" value="F:ADP-ribose diphosphatase activity"/>
    <property type="evidence" value="ECO:0007669"/>
    <property type="project" value="TreeGrafter"/>
</dbReference>
<dbReference type="PANTHER" id="PTHR13994:SF13">
    <property type="entry name" value="FI03680P"/>
    <property type="match status" value="1"/>
</dbReference>
<gene>
    <name evidence="3" type="ORF">ALO67_102023</name>
</gene>
<dbReference type="InterPro" id="IPR003293">
    <property type="entry name" value="Nudix_hydrolase6-like"/>
</dbReference>
<dbReference type="PANTHER" id="PTHR13994">
    <property type="entry name" value="NUDIX HYDROLASE RELATED"/>
    <property type="match status" value="1"/>
</dbReference>